<dbReference type="OrthoDB" id="3232309at2759"/>
<keyword evidence="1" id="KW-0472">Membrane</keyword>
<reference evidence="3" key="1">
    <citation type="journal article" date="2019" name="Environ. Microbiol.">
        <title>Fungal ecological strategies reflected in gene transcription - a case study of two litter decomposers.</title>
        <authorList>
            <person name="Barbi F."/>
            <person name="Kohler A."/>
            <person name="Barry K."/>
            <person name="Baskaran P."/>
            <person name="Daum C."/>
            <person name="Fauchery L."/>
            <person name="Ihrmark K."/>
            <person name="Kuo A."/>
            <person name="LaButti K."/>
            <person name="Lipzen A."/>
            <person name="Morin E."/>
            <person name="Grigoriev I.V."/>
            <person name="Henrissat B."/>
            <person name="Lindahl B."/>
            <person name="Martin F."/>
        </authorList>
    </citation>
    <scope>NUCLEOTIDE SEQUENCE</scope>
    <source>
        <strain evidence="3">JB14</strain>
    </source>
</reference>
<accession>A0A6A4IDA5</accession>
<dbReference type="PANTHER" id="PTHR39466:SF1">
    <property type="entry name" value="RGS DOMAIN-CONTAINING PROTEIN"/>
    <property type="match status" value="1"/>
</dbReference>
<keyword evidence="4" id="KW-1185">Reference proteome</keyword>
<dbReference type="InterPro" id="IPR036305">
    <property type="entry name" value="RGS_sf"/>
</dbReference>
<evidence type="ECO:0000313" key="4">
    <source>
        <dbReference type="Proteomes" id="UP000799118"/>
    </source>
</evidence>
<sequence length="413" mass="46786">MFSKSDPSGYFIPRVHPWALRLNLRSQLLTVKLSNILDGQTCSPISLPEFERYLSMKEHSDENLQFIVWYQDYRRRFQSSSRDDNVALTNAEAHVQASGSPLYGKSQSTWEPHMMPCSLPGNLTANSKDYELRRECLQIISTFIRPGAPKELCLNADVRETLIKNVNNSPHPNAFLTVYEEVYNLVEMNSVPRFLELASTNINLPKQLLWYICGTIHTIISITLAVILLTMVPSPKSTIRAYRLIPTTFAFLGAVALFAAWRGYCSQPGMRNTRQLHSWELAYSDEESAVFVERVINSSMSVDATKANLEHMLADIATKPNFAERASIAPFVTWHANSSRDEASSDKASLTHIIESQPQSQPRRPPIFGPEIVVQDPRVKAVHRQILYDLCVFTLCYTLIFAAVVFSIPGRYH</sequence>
<dbReference type="Pfam" id="PF00615">
    <property type="entry name" value="RGS"/>
    <property type="match status" value="1"/>
</dbReference>
<protein>
    <recommendedName>
        <fullName evidence="2">RGS domain-containing protein</fullName>
    </recommendedName>
</protein>
<dbReference type="PANTHER" id="PTHR39466">
    <property type="entry name" value="RGS DOMAIN-CONTAINING PROTEIN"/>
    <property type="match status" value="1"/>
</dbReference>
<feature type="transmembrane region" description="Helical" evidence="1">
    <location>
        <begin position="386"/>
        <end position="408"/>
    </location>
</feature>
<evidence type="ECO:0000256" key="1">
    <source>
        <dbReference type="SAM" id="Phobius"/>
    </source>
</evidence>
<dbReference type="Proteomes" id="UP000799118">
    <property type="component" value="Unassembled WGS sequence"/>
</dbReference>
<organism evidence="3 4">
    <name type="scientific">Gymnopus androsaceus JB14</name>
    <dbReference type="NCBI Taxonomy" id="1447944"/>
    <lineage>
        <taxon>Eukaryota</taxon>
        <taxon>Fungi</taxon>
        <taxon>Dikarya</taxon>
        <taxon>Basidiomycota</taxon>
        <taxon>Agaricomycotina</taxon>
        <taxon>Agaricomycetes</taxon>
        <taxon>Agaricomycetidae</taxon>
        <taxon>Agaricales</taxon>
        <taxon>Marasmiineae</taxon>
        <taxon>Omphalotaceae</taxon>
        <taxon>Gymnopus</taxon>
    </lineage>
</organism>
<dbReference type="SMART" id="SM00315">
    <property type="entry name" value="RGS"/>
    <property type="match status" value="1"/>
</dbReference>
<evidence type="ECO:0000259" key="2">
    <source>
        <dbReference type="PROSITE" id="PS50132"/>
    </source>
</evidence>
<feature type="transmembrane region" description="Helical" evidence="1">
    <location>
        <begin position="244"/>
        <end position="264"/>
    </location>
</feature>
<dbReference type="PROSITE" id="PS50132">
    <property type="entry name" value="RGS"/>
    <property type="match status" value="1"/>
</dbReference>
<dbReference type="SUPFAM" id="SSF48097">
    <property type="entry name" value="Regulator of G-protein signaling, RGS"/>
    <property type="match status" value="1"/>
</dbReference>
<name>A0A6A4IDA5_9AGAR</name>
<dbReference type="Gene3D" id="1.10.167.10">
    <property type="entry name" value="Regulator of G-protein Signalling 4, domain 2"/>
    <property type="match status" value="1"/>
</dbReference>
<keyword evidence="1" id="KW-0812">Transmembrane</keyword>
<dbReference type="InterPro" id="IPR044926">
    <property type="entry name" value="RGS_subdomain_2"/>
</dbReference>
<dbReference type="InterPro" id="IPR016137">
    <property type="entry name" value="RGS"/>
</dbReference>
<dbReference type="EMBL" id="ML769397">
    <property type="protein sequence ID" value="KAE9407258.1"/>
    <property type="molecule type" value="Genomic_DNA"/>
</dbReference>
<evidence type="ECO:0000313" key="3">
    <source>
        <dbReference type="EMBL" id="KAE9407258.1"/>
    </source>
</evidence>
<dbReference type="AlphaFoldDB" id="A0A6A4IDA5"/>
<feature type="transmembrane region" description="Helical" evidence="1">
    <location>
        <begin position="208"/>
        <end position="232"/>
    </location>
</feature>
<feature type="domain" description="RGS" evidence="2">
    <location>
        <begin position="50"/>
        <end position="196"/>
    </location>
</feature>
<gene>
    <name evidence="3" type="ORF">BT96DRAFT_1014348</name>
</gene>
<keyword evidence="1" id="KW-1133">Transmembrane helix</keyword>
<proteinExistence type="predicted"/>